<dbReference type="PANTHER" id="PTHR43591">
    <property type="entry name" value="METHYLTRANSFERASE"/>
    <property type="match status" value="1"/>
</dbReference>
<dbReference type="GO" id="GO:0008168">
    <property type="term" value="F:methyltransferase activity"/>
    <property type="evidence" value="ECO:0007669"/>
    <property type="project" value="UniProtKB-KW"/>
</dbReference>
<dbReference type="Proteomes" id="UP001143307">
    <property type="component" value="Unassembled WGS sequence"/>
</dbReference>
<comment type="caution">
    <text evidence="2">The sequence shown here is derived from an EMBL/GenBank/DDBJ whole genome shotgun (WGS) entry which is preliminary data.</text>
</comment>
<dbReference type="Pfam" id="PF13649">
    <property type="entry name" value="Methyltransf_25"/>
    <property type="match status" value="1"/>
</dbReference>
<gene>
    <name evidence="2" type="ORF">EYC87_12660</name>
</gene>
<dbReference type="CDD" id="cd02440">
    <property type="entry name" value="AdoMet_MTases"/>
    <property type="match status" value="1"/>
</dbReference>
<sequence>MGREISHVMGHRGANWLERPQRVQEERTDLLMESLNLNPSDVVVDLGAGTGYFSFPMATKVPDGKVLAVDIQPEMLAIIEHRTANYGVPNVETVLASECDPSLEASSADVVLLVDAYHEFSCPLEVMAGVVASLKPGGRVLLVEYRGEDPTIGIKPLHTMTLAQAEKEMAAVGLALTSVSDELPKQHLMTFQKKEHVID</sequence>
<dbReference type="GO" id="GO:0032259">
    <property type="term" value="P:methylation"/>
    <property type="evidence" value="ECO:0007669"/>
    <property type="project" value="UniProtKB-KW"/>
</dbReference>
<reference evidence="2" key="1">
    <citation type="submission" date="2019-02" db="EMBL/GenBank/DDBJ databases">
        <authorList>
            <person name="Li S.-H."/>
        </authorList>
    </citation>
    <scope>NUCLEOTIDE SEQUENCE</scope>
    <source>
        <strain evidence="2">IMCC8485</strain>
    </source>
</reference>
<feature type="domain" description="Methyltransferase" evidence="1">
    <location>
        <begin position="43"/>
        <end position="138"/>
    </location>
</feature>
<dbReference type="Gene3D" id="3.40.50.150">
    <property type="entry name" value="Vaccinia Virus protein VP39"/>
    <property type="match status" value="1"/>
</dbReference>
<accession>A0ABT3SWQ9</accession>
<evidence type="ECO:0000313" key="2">
    <source>
        <dbReference type="EMBL" id="MCX2974436.1"/>
    </source>
</evidence>
<keyword evidence="2" id="KW-0808">Transferase</keyword>
<keyword evidence="3" id="KW-1185">Reference proteome</keyword>
<organism evidence="2 3">
    <name type="scientific">Candidatus Seongchinamella marina</name>
    <dbReference type="NCBI Taxonomy" id="2518990"/>
    <lineage>
        <taxon>Bacteria</taxon>
        <taxon>Pseudomonadati</taxon>
        <taxon>Pseudomonadota</taxon>
        <taxon>Gammaproteobacteria</taxon>
        <taxon>Cellvibrionales</taxon>
        <taxon>Halieaceae</taxon>
        <taxon>Seongchinamella</taxon>
    </lineage>
</organism>
<proteinExistence type="predicted"/>
<evidence type="ECO:0000259" key="1">
    <source>
        <dbReference type="Pfam" id="PF13649"/>
    </source>
</evidence>
<evidence type="ECO:0000313" key="3">
    <source>
        <dbReference type="Proteomes" id="UP001143307"/>
    </source>
</evidence>
<dbReference type="InterPro" id="IPR029063">
    <property type="entry name" value="SAM-dependent_MTases_sf"/>
</dbReference>
<protein>
    <submittedName>
        <fullName evidence="2">Class I SAM-dependent methyltransferase</fullName>
    </submittedName>
</protein>
<dbReference type="SUPFAM" id="SSF53335">
    <property type="entry name" value="S-adenosyl-L-methionine-dependent methyltransferases"/>
    <property type="match status" value="1"/>
</dbReference>
<name>A0ABT3SWQ9_9GAMM</name>
<dbReference type="InterPro" id="IPR041698">
    <property type="entry name" value="Methyltransf_25"/>
</dbReference>
<keyword evidence="2" id="KW-0489">Methyltransferase</keyword>
<dbReference type="EMBL" id="SHNP01000004">
    <property type="protein sequence ID" value="MCX2974436.1"/>
    <property type="molecule type" value="Genomic_DNA"/>
</dbReference>